<proteinExistence type="predicted"/>
<dbReference type="RefSeq" id="WP_094763383.1">
    <property type="nucleotide sequence ID" value="NZ_FUKQ01000006.1"/>
</dbReference>
<evidence type="ECO:0000313" key="1">
    <source>
        <dbReference type="EMBL" id="SJN17893.1"/>
    </source>
</evidence>
<name>A0A1R4IF04_9ACTN</name>
<dbReference type="PANTHER" id="PTHR36974">
    <property type="entry name" value="MEMBRANE PROTEIN-RELATED"/>
    <property type="match status" value="1"/>
</dbReference>
<dbReference type="STRING" id="1255658.FM114_01235"/>
<dbReference type="Proteomes" id="UP000188342">
    <property type="component" value="Unassembled WGS sequence"/>
</dbReference>
<sequence>MSRDPKNQARFLTALLAGAGVLHLVRPEPFDGLIPSQLPGTARAWTLGSGVAELAVAGLLANPATRSVGGRAAEALFVGVFPGNLKMAWDWRGESPAKRAIALGRLPLQLDLVARARTVARG</sequence>
<dbReference type="EMBL" id="FUKQ01000006">
    <property type="protein sequence ID" value="SJN17893.1"/>
    <property type="molecule type" value="Genomic_DNA"/>
</dbReference>
<organism evidence="1 2">
    <name type="scientific">Luteococcus japonicus LSP_Lj1</name>
    <dbReference type="NCBI Taxonomy" id="1255658"/>
    <lineage>
        <taxon>Bacteria</taxon>
        <taxon>Bacillati</taxon>
        <taxon>Actinomycetota</taxon>
        <taxon>Actinomycetes</taxon>
        <taxon>Propionibacteriales</taxon>
        <taxon>Propionibacteriaceae</taxon>
        <taxon>Luteococcus</taxon>
    </lineage>
</organism>
<evidence type="ECO:0000313" key="2">
    <source>
        <dbReference type="Proteomes" id="UP000188342"/>
    </source>
</evidence>
<accession>A0A1R4IF04</accession>
<gene>
    <name evidence="1" type="ORF">FM114_01235</name>
</gene>
<protein>
    <submittedName>
        <fullName evidence="1">Putative membrane protein</fullName>
    </submittedName>
</protein>
<keyword evidence="2" id="KW-1185">Reference proteome</keyword>
<reference evidence="1 2" key="1">
    <citation type="submission" date="2017-02" db="EMBL/GenBank/DDBJ databases">
        <authorList>
            <person name="Peterson S.W."/>
        </authorList>
    </citation>
    <scope>NUCLEOTIDE SEQUENCE [LARGE SCALE GENOMIC DNA]</scope>
    <source>
        <strain evidence="1 2">LSP_Lj1</strain>
    </source>
</reference>
<dbReference type="PANTHER" id="PTHR36974:SF1">
    <property type="entry name" value="DOXX FAMILY MEMBRANE PROTEIN"/>
    <property type="match status" value="1"/>
</dbReference>
<dbReference type="AlphaFoldDB" id="A0A1R4IF04"/>
<dbReference type="OrthoDB" id="3267646at2"/>